<dbReference type="AlphaFoldDB" id="A0A075FXH0"/>
<proteinExistence type="predicted"/>
<sequence>MSMWAGAASNAAAQGVSPNPTVSVACSPAAIPIEVHPGAARTGTTYCTATNPTQYVEDVTITVTAGGLAVAHPGLITVGAYDSATFEVVVRGDNRMAEGSRSITITARVTSASGIPCTTCPSVQSSVMATIMQFSRLRVEAEEPFKQLRPNTDYIFEFKVYNDGNAYDRFNIDIVNRDDLEEKDFQITLPTISTEIEPQAPADKMRVMMRTPKIQGWTDEYHQLQFRATSEYSVRTEGVPNYQTQMITIYVRGIYLPGFELMPSLSMIALGAAFAARRRNHEEFDESLNPSPISAPGL</sequence>
<reference evidence="1" key="1">
    <citation type="journal article" date="2014" name="Genome Biol. Evol.">
        <title>Pangenome evidence for extensive interdomain horizontal transfer affecting lineage core and shell genes in uncultured planktonic thaumarchaeota and euryarchaeota.</title>
        <authorList>
            <person name="Deschamps P."/>
            <person name="Zivanovic Y."/>
            <person name="Moreira D."/>
            <person name="Rodriguez-Valera F."/>
            <person name="Lopez-Garcia P."/>
        </authorList>
    </citation>
    <scope>NUCLEOTIDE SEQUENCE</scope>
</reference>
<dbReference type="EMBL" id="KF900480">
    <property type="protein sequence ID" value="AIE96460.1"/>
    <property type="molecule type" value="Genomic_DNA"/>
</dbReference>
<protein>
    <submittedName>
        <fullName evidence="1">Uncharacterized protein</fullName>
    </submittedName>
</protein>
<dbReference type="InterPro" id="IPR058224">
    <property type="entry name" value="Choice_anch_T"/>
</dbReference>
<name>A0A075FXH0_9EURY</name>
<organism evidence="1">
    <name type="scientific">uncultured marine group II/III euryarchaeote AD1000_80_C01</name>
    <dbReference type="NCBI Taxonomy" id="1457813"/>
    <lineage>
        <taxon>Archaea</taxon>
        <taxon>Methanobacteriati</taxon>
        <taxon>Methanobacteriota</taxon>
        <taxon>environmental samples</taxon>
    </lineage>
</organism>
<accession>A0A075FXH0</accession>
<dbReference type="NCBIfam" id="NF041740">
    <property type="entry name" value="choice_anch_T"/>
    <property type="match status" value="1"/>
</dbReference>
<evidence type="ECO:0000313" key="1">
    <source>
        <dbReference type="EMBL" id="AIE96460.1"/>
    </source>
</evidence>